<dbReference type="InterPro" id="IPR003661">
    <property type="entry name" value="HisK_dim/P_dom"/>
</dbReference>
<evidence type="ECO:0000256" key="2">
    <source>
        <dbReference type="ARBA" id="ARBA00012438"/>
    </source>
</evidence>
<feature type="transmembrane region" description="Helical" evidence="6">
    <location>
        <begin position="122"/>
        <end position="139"/>
    </location>
</feature>
<keyword evidence="3 5" id="KW-0597">Phosphoprotein</keyword>
<dbReference type="EMBL" id="CP138204">
    <property type="protein sequence ID" value="WPC76022.1"/>
    <property type="molecule type" value="Genomic_DNA"/>
</dbReference>
<keyword evidence="4" id="KW-0378">Hydrolase</keyword>
<keyword evidence="9" id="KW-0418">Kinase</keyword>
<dbReference type="SUPFAM" id="SSF55874">
    <property type="entry name" value="ATPase domain of HSP90 chaperone/DNA topoisomerase II/histidine kinase"/>
    <property type="match status" value="1"/>
</dbReference>
<keyword evidence="10" id="KW-1185">Reference proteome</keyword>
<dbReference type="Gene3D" id="3.40.50.2300">
    <property type="match status" value="1"/>
</dbReference>
<gene>
    <name evidence="9" type="ORF">R8Z52_24220</name>
</gene>
<protein>
    <recommendedName>
        <fullName evidence="2">histidine kinase</fullName>
        <ecNumber evidence="2">2.7.13.3</ecNumber>
    </recommendedName>
</protein>
<dbReference type="Gene3D" id="1.10.287.130">
    <property type="match status" value="1"/>
</dbReference>
<evidence type="ECO:0000256" key="4">
    <source>
        <dbReference type="ARBA" id="ARBA00022801"/>
    </source>
</evidence>
<evidence type="ECO:0000256" key="6">
    <source>
        <dbReference type="SAM" id="Phobius"/>
    </source>
</evidence>
<feature type="transmembrane region" description="Helical" evidence="6">
    <location>
        <begin position="98"/>
        <end position="115"/>
    </location>
</feature>
<dbReference type="CDD" id="cd00082">
    <property type="entry name" value="HisKA"/>
    <property type="match status" value="1"/>
</dbReference>
<evidence type="ECO:0000313" key="9">
    <source>
        <dbReference type="EMBL" id="WPC76022.1"/>
    </source>
</evidence>
<dbReference type="SUPFAM" id="SSF52172">
    <property type="entry name" value="CheY-like"/>
    <property type="match status" value="1"/>
</dbReference>
<dbReference type="InterPro" id="IPR004358">
    <property type="entry name" value="Sig_transdc_His_kin-like_C"/>
</dbReference>
<dbReference type="Pfam" id="PF02518">
    <property type="entry name" value="HATPase_c"/>
    <property type="match status" value="1"/>
</dbReference>
<keyword evidence="6" id="KW-0812">Transmembrane</keyword>
<feature type="domain" description="Histidine kinase" evidence="7">
    <location>
        <begin position="187"/>
        <end position="413"/>
    </location>
</feature>
<dbReference type="InterPro" id="IPR001789">
    <property type="entry name" value="Sig_transdc_resp-reg_receiver"/>
</dbReference>
<dbReference type="InterPro" id="IPR036097">
    <property type="entry name" value="HisK_dim/P_sf"/>
</dbReference>
<dbReference type="PANTHER" id="PTHR43547:SF2">
    <property type="entry name" value="HYBRID SIGNAL TRANSDUCTION HISTIDINE KINASE C"/>
    <property type="match status" value="1"/>
</dbReference>
<feature type="transmembrane region" description="Helical" evidence="6">
    <location>
        <begin position="12"/>
        <end position="32"/>
    </location>
</feature>
<comment type="catalytic activity">
    <reaction evidence="1">
        <text>ATP + protein L-histidine = ADP + protein N-phospho-L-histidine.</text>
        <dbReference type="EC" id="2.7.13.3"/>
    </reaction>
</comment>
<keyword evidence="6" id="KW-1133">Transmembrane helix</keyword>
<dbReference type="PROSITE" id="PS50109">
    <property type="entry name" value="HIS_KIN"/>
    <property type="match status" value="1"/>
</dbReference>
<feature type="transmembrane region" description="Helical" evidence="6">
    <location>
        <begin position="73"/>
        <end position="92"/>
    </location>
</feature>
<evidence type="ECO:0000256" key="5">
    <source>
        <dbReference type="PROSITE-ProRule" id="PRU00169"/>
    </source>
</evidence>
<reference evidence="9 10" key="1">
    <citation type="submission" date="2023-11" db="EMBL/GenBank/DDBJ databases">
        <title>Plant-associative lifestyle of Vibrio porteresiae and its evolutionary dynamics.</title>
        <authorList>
            <person name="Rameshkumar N."/>
            <person name="Kirti K."/>
        </authorList>
    </citation>
    <scope>NUCLEOTIDE SEQUENCE [LARGE SCALE GENOMIC DNA]</scope>
    <source>
        <strain evidence="9 10">MSSRF30</strain>
    </source>
</reference>
<dbReference type="SMART" id="SM00387">
    <property type="entry name" value="HATPase_c"/>
    <property type="match status" value="1"/>
</dbReference>
<keyword evidence="6" id="KW-0472">Membrane</keyword>
<evidence type="ECO:0000259" key="7">
    <source>
        <dbReference type="PROSITE" id="PS50109"/>
    </source>
</evidence>
<name>A0ABZ0QII7_9VIBR</name>
<dbReference type="Pfam" id="PF00072">
    <property type="entry name" value="Response_reg"/>
    <property type="match status" value="1"/>
</dbReference>
<keyword evidence="9" id="KW-0808">Transferase</keyword>
<evidence type="ECO:0000259" key="8">
    <source>
        <dbReference type="PROSITE" id="PS50110"/>
    </source>
</evidence>
<sequence length="695" mass="80077">MDVIKKVYQYAEPNLTIVGWLGAIGYPLYFILWEYIFPQPYESLPLRIIAGGLFVGMALRERMPKHWQPRLPYFYFATCLLCLPFFFGYLLLMNEWSTVWAMSFMAQIFLHILLVNEPKVMIFQSITGVCLAYLAVYVFDGQPQHLEVQWVYLPIFVFTYVFGNLFNFRNRITHEAKVSIARSFGAGIAHEMRNPFSALKSSIDLLKTMVPEDRGDKTTSTVISANEVAIVNEILTNASEVIRAGNETIDLLLTSIDQNRIAAKTFKKYDATTVVQRSLDSFAYKRPEDRKAVSYHVSHDFEFFGSDTLLQFTLYNLLKNAFYYQNSEHFHINIELKRQGNMNVITVRDNGVGIESHLLEEVFKDFYTFGKKHGYGLGLPFCRKVMKSFGGNIYCSSVFGEWTEFTLCFPPYDSDKIELMKSELLRSKNVLYVGRPGLFTRVLEQQAFYKQFHLHVASLQELLLDVRNDFESDLVIVDLEQIGIEWDKLELFNSRLNFGQSKIAYLYDSNHFYPIDISSKANVFPLEYRVLQLDTDHIIDLLLFDSKETITAQTLAIANEMYEEHEQEEPIVDAGSKRVLIVDDNHSLRAITVLLLRKMGFDVLEARDGKHAIEVLDRNDVDLVLMDIEMPIMDGLEATQAIRLSNKRYRQVPIVGYTGDNSLKTIHDVHAAGMDDHMTKPAEKEVLLNTILRWA</sequence>
<evidence type="ECO:0000313" key="10">
    <source>
        <dbReference type="Proteomes" id="UP001304071"/>
    </source>
</evidence>
<dbReference type="InterPro" id="IPR011006">
    <property type="entry name" value="CheY-like_superfamily"/>
</dbReference>
<dbReference type="InterPro" id="IPR005467">
    <property type="entry name" value="His_kinase_dom"/>
</dbReference>
<dbReference type="PANTHER" id="PTHR43547">
    <property type="entry name" value="TWO-COMPONENT HISTIDINE KINASE"/>
    <property type="match status" value="1"/>
</dbReference>
<feature type="domain" description="Response regulatory" evidence="8">
    <location>
        <begin position="578"/>
        <end position="695"/>
    </location>
</feature>
<dbReference type="PROSITE" id="PS50110">
    <property type="entry name" value="RESPONSE_REGULATORY"/>
    <property type="match status" value="1"/>
</dbReference>
<dbReference type="CDD" id="cd17546">
    <property type="entry name" value="REC_hyHK_CKI1_RcsC-like"/>
    <property type="match status" value="1"/>
</dbReference>
<dbReference type="SUPFAM" id="SSF47384">
    <property type="entry name" value="Homodimeric domain of signal transducing histidine kinase"/>
    <property type="match status" value="1"/>
</dbReference>
<evidence type="ECO:0000256" key="3">
    <source>
        <dbReference type="ARBA" id="ARBA00022553"/>
    </source>
</evidence>
<dbReference type="PRINTS" id="PR00344">
    <property type="entry name" value="BCTRLSENSOR"/>
</dbReference>
<feature type="transmembrane region" description="Helical" evidence="6">
    <location>
        <begin position="151"/>
        <end position="168"/>
    </location>
</feature>
<dbReference type="RefSeq" id="WP_261896404.1">
    <property type="nucleotide sequence ID" value="NZ_AP024896.1"/>
</dbReference>
<proteinExistence type="predicted"/>
<dbReference type="InterPro" id="IPR003594">
    <property type="entry name" value="HATPase_dom"/>
</dbReference>
<dbReference type="SMART" id="SM00448">
    <property type="entry name" value="REC"/>
    <property type="match status" value="1"/>
</dbReference>
<feature type="modified residue" description="4-aspartylphosphate" evidence="5">
    <location>
        <position position="627"/>
    </location>
</feature>
<dbReference type="Gene3D" id="3.30.565.10">
    <property type="entry name" value="Histidine kinase-like ATPase, C-terminal domain"/>
    <property type="match status" value="1"/>
</dbReference>
<dbReference type="InterPro" id="IPR036890">
    <property type="entry name" value="HATPase_C_sf"/>
</dbReference>
<organism evidence="9 10">
    <name type="scientific">Vibrio porteresiae DSM 19223</name>
    <dbReference type="NCBI Taxonomy" id="1123496"/>
    <lineage>
        <taxon>Bacteria</taxon>
        <taxon>Pseudomonadati</taxon>
        <taxon>Pseudomonadota</taxon>
        <taxon>Gammaproteobacteria</taxon>
        <taxon>Vibrionales</taxon>
        <taxon>Vibrionaceae</taxon>
        <taxon>Vibrio</taxon>
    </lineage>
</organism>
<evidence type="ECO:0000256" key="1">
    <source>
        <dbReference type="ARBA" id="ARBA00000085"/>
    </source>
</evidence>
<dbReference type="Proteomes" id="UP001304071">
    <property type="component" value="Chromosome 2"/>
</dbReference>
<dbReference type="EC" id="2.7.13.3" evidence="2"/>
<accession>A0ABZ0QII7</accession>
<dbReference type="GO" id="GO:0004673">
    <property type="term" value="F:protein histidine kinase activity"/>
    <property type="evidence" value="ECO:0007669"/>
    <property type="project" value="UniProtKB-EC"/>
</dbReference>